<reference evidence="1" key="1">
    <citation type="submission" date="2022-09" db="EMBL/GenBank/DDBJ databases">
        <title>A Global Phylogenomic Analysis of the Shiitake Genus Lentinula.</title>
        <authorList>
            <consortium name="DOE Joint Genome Institute"/>
            <person name="Sierra-Patev S."/>
            <person name="Min B."/>
            <person name="Naranjo-Ortiz M."/>
            <person name="Looney B."/>
            <person name="Konkel Z."/>
            <person name="Slot J.C."/>
            <person name="Sakamoto Y."/>
            <person name="Steenwyk J.L."/>
            <person name="Rokas A."/>
            <person name="Carro J."/>
            <person name="Camarero S."/>
            <person name="Ferreira P."/>
            <person name="Molpeceres G."/>
            <person name="Ruiz-Duenas F.J."/>
            <person name="Serrano A."/>
            <person name="Henrissat B."/>
            <person name="Drula E."/>
            <person name="Hughes K.W."/>
            <person name="Mata J.L."/>
            <person name="Ishikawa N.K."/>
            <person name="Vargas-Isla R."/>
            <person name="Ushijima S."/>
            <person name="Smith C.A."/>
            <person name="Ahrendt S."/>
            <person name="Andreopoulos W."/>
            <person name="He G."/>
            <person name="Labutti K."/>
            <person name="Lipzen A."/>
            <person name="Ng V."/>
            <person name="Riley R."/>
            <person name="Sandor L."/>
            <person name="Barry K."/>
            <person name="Martinez A.T."/>
            <person name="Xiao Y."/>
            <person name="Gibbons J.G."/>
            <person name="Terashima K."/>
            <person name="Grigoriev I.V."/>
            <person name="Hibbett D.S."/>
        </authorList>
    </citation>
    <scope>NUCLEOTIDE SEQUENCE</scope>
    <source>
        <strain evidence="1">TMI1499</strain>
    </source>
</reference>
<comment type="caution">
    <text evidence="1">The sequence shown here is derived from an EMBL/GenBank/DDBJ whole genome shotgun (WGS) entry which is preliminary data.</text>
</comment>
<organism evidence="1 2">
    <name type="scientific">Lentinula aff. lateritia</name>
    <dbReference type="NCBI Taxonomy" id="2804960"/>
    <lineage>
        <taxon>Eukaryota</taxon>
        <taxon>Fungi</taxon>
        <taxon>Dikarya</taxon>
        <taxon>Basidiomycota</taxon>
        <taxon>Agaricomycotina</taxon>
        <taxon>Agaricomycetes</taxon>
        <taxon>Agaricomycetidae</taxon>
        <taxon>Agaricales</taxon>
        <taxon>Marasmiineae</taxon>
        <taxon>Omphalotaceae</taxon>
        <taxon>Lentinula</taxon>
    </lineage>
</organism>
<sequence length="384" mass="43084">MACAELLMVPPDAFSPFFPMDSIHISAYHFVNASLPPRSSGIITGHTDFWFSFPPMHFVNQLKAALGFYWLQGNQSIVDPQNGKSDRFPFYVLEFWTQVTEVRETQMHWGQAIKYVECQKHSASDRDHIDLMVGHMNLRLKLHGAKSTRQFMIAPLAFTNKLMNPVIYKALRKGRNVEDTVLKHFETVIIEDRIDILYAPLHVNGNHWIAIALDFNRGEVFYGDSLGKSCPFTFLQKVDLWLCKRFNHKFADKGFLIECGVQRDSFSCGICVVNAILHAVFSDTLWCPDLALVHHMQWFIDLCADCPSVAAITSSSPSMSNLLPLANPLPTQSGSMCLGLADLLNPIASIPSSNYEAGEVSDSDCNADFETAYGSSEDGFGYHQ</sequence>
<gene>
    <name evidence="1" type="ORF">F5876DRAFT_75460</name>
</gene>
<proteinExistence type="predicted"/>
<dbReference type="EMBL" id="MU795045">
    <property type="protein sequence ID" value="KAJ3811789.1"/>
    <property type="molecule type" value="Genomic_DNA"/>
</dbReference>
<keyword evidence="2" id="KW-1185">Reference proteome</keyword>
<name>A0ACC1U4B3_9AGAR</name>
<evidence type="ECO:0000313" key="2">
    <source>
        <dbReference type="Proteomes" id="UP001163835"/>
    </source>
</evidence>
<accession>A0ACC1U4B3</accession>
<evidence type="ECO:0000313" key="1">
    <source>
        <dbReference type="EMBL" id="KAJ3811789.1"/>
    </source>
</evidence>
<protein>
    <submittedName>
        <fullName evidence="1">Uncharacterized protein</fullName>
    </submittedName>
</protein>
<dbReference type="Proteomes" id="UP001163835">
    <property type="component" value="Unassembled WGS sequence"/>
</dbReference>